<comment type="caution">
    <text evidence="1">The sequence shown here is derived from an EMBL/GenBank/DDBJ whole genome shotgun (WGS) entry which is preliminary data.</text>
</comment>
<sequence>PYISEQGQKVCKEAGIGYIDLTGNVFLRFNSVLIEKVARGKTISKARKRAASKAPFSPKSSRILRVLLENPERTWTFLTLSQEAQVNIRTAFVVTELLKEKAFIGKKRGAISLIKPKELLDYWAENYNYQNNRMLTYFSFSRTFEEFKKNLFKISKKKSIDYALTLHSGATLVAPFVRFKDVHLYIKGKPEVWEKELNLKPVEFGGTVHLLVPYDEGVFYNRQEVDKVFVVCNTQLYIDLVSYPTRGREQA</sequence>
<feature type="non-terminal residue" evidence="1">
    <location>
        <position position="1"/>
    </location>
</feature>
<accession>X1U596</accession>
<protein>
    <submittedName>
        <fullName evidence="1">Uncharacterized protein</fullName>
    </submittedName>
</protein>
<organism evidence="1">
    <name type="scientific">marine sediment metagenome</name>
    <dbReference type="NCBI Taxonomy" id="412755"/>
    <lineage>
        <taxon>unclassified sequences</taxon>
        <taxon>metagenomes</taxon>
        <taxon>ecological metagenomes</taxon>
    </lineage>
</organism>
<dbReference type="AlphaFoldDB" id="X1U596"/>
<reference evidence="1" key="1">
    <citation type="journal article" date="2014" name="Front. Microbiol.">
        <title>High frequency of phylogenetically diverse reductive dehalogenase-homologous genes in deep subseafloor sedimentary metagenomes.</title>
        <authorList>
            <person name="Kawai M."/>
            <person name="Futagami T."/>
            <person name="Toyoda A."/>
            <person name="Takaki Y."/>
            <person name="Nishi S."/>
            <person name="Hori S."/>
            <person name="Arai W."/>
            <person name="Tsubouchi T."/>
            <person name="Morono Y."/>
            <person name="Uchiyama I."/>
            <person name="Ito T."/>
            <person name="Fujiyama A."/>
            <person name="Inagaki F."/>
            <person name="Takami H."/>
        </authorList>
    </citation>
    <scope>NUCLEOTIDE SEQUENCE</scope>
    <source>
        <strain evidence="1">Expedition CK06-06</strain>
    </source>
</reference>
<feature type="non-terminal residue" evidence="1">
    <location>
        <position position="251"/>
    </location>
</feature>
<name>X1U596_9ZZZZ</name>
<dbReference type="Pfam" id="PF09952">
    <property type="entry name" value="AbiEi_2"/>
    <property type="match status" value="1"/>
</dbReference>
<proteinExistence type="predicted"/>
<gene>
    <name evidence="1" type="ORF">S12H4_47704</name>
</gene>
<evidence type="ECO:0000313" key="1">
    <source>
        <dbReference type="EMBL" id="GAJ12669.1"/>
    </source>
</evidence>
<dbReference type="InterPro" id="IPR019238">
    <property type="entry name" value="AbiEi_2"/>
</dbReference>
<dbReference type="EMBL" id="BARW01029733">
    <property type="protein sequence ID" value="GAJ12669.1"/>
    <property type="molecule type" value="Genomic_DNA"/>
</dbReference>